<dbReference type="PROSITE" id="PS51257">
    <property type="entry name" value="PROKAR_LIPOPROTEIN"/>
    <property type="match status" value="1"/>
</dbReference>
<organism evidence="2 3">
    <name type="scientific">Leeuwenhoekiella polynyae</name>
    <dbReference type="NCBI Taxonomy" id="1550906"/>
    <lineage>
        <taxon>Bacteria</taxon>
        <taxon>Pseudomonadati</taxon>
        <taxon>Bacteroidota</taxon>
        <taxon>Flavobacteriia</taxon>
        <taxon>Flavobacteriales</taxon>
        <taxon>Flavobacteriaceae</taxon>
        <taxon>Leeuwenhoekiella</taxon>
    </lineage>
</organism>
<evidence type="ECO:0000313" key="2">
    <source>
        <dbReference type="EMBL" id="RXG13427.1"/>
    </source>
</evidence>
<keyword evidence="3" id="KW-1185">Reference proteome</keyword>
<proteinExistence type="predicted"/>
<keyword evidence="1" id="KW-0732">Signal</keyword>
<dbReference type="Pfam" id="PF16153">
    <property type="entry name" value="DUF4861"/>
    <property type="match status" value="1"/>
</dbReference>
<name>A0A4Q0NTC3_9FLAO</name>
<reference evidence="2 3" key="1">
    <citation type="submission" date="2018-07" db="EMBL/GenBank/DDBJ databases">
        <title>Leeuwenhoekiella genomics.</title>
        <authorList>
            <person name="Tahon G."/>
            <person name="Willems A."/>
        </authorList>
    </citation>
    <scope>NUCLEOTIDE SEQUENCE [LARGE SCALE GENOMIC DNA]</scope>
    <source>
        <strain evidence="2 3">LMG 29608</strain>
    </source>
</reference>
<evidence type="ECO:0000313" key="3">
    <source>
        <dbReference type="Proteomes" id="UP000289859"/>
    </source>
</evidence>
<dbReference type="EMBL" id="QOVK01000027">
    <property type="protein sequence ID" value="RXG13427.1"/>
    <property type="molecule type" value="Genomic_DNA"/>
</dbReference>
<accession>A0A4Q0NTC3</accession>
<dbReference type="InterPro" id="IPR032342">
    <property type="entry name" value="DUF4861"/>
</dbReference>
<dbReference type="AlphaFoldDB" id="A0A4Q0NTC3"/>
<evidence type="ECO:0000256" key="1">
    <source>
        <dbReference type="SAM" id="SignalP"/>
    </source>
</evidence>
<evidence type="ECO:0008006" key="4">
    <source>
        <dbReference type="Google" id="ProtNLM"/>
    </source>
</evidence>
<gene>
    <name evidence="2" type="ORF">DSM02_3755</name>
</gene>
<sequence length="435" mass="48752">MKKLIHPLVILLALALVSCNTSKEERITFITLSNSSDFDLIQKAVGIELNKLPEKDNTAKYPLVLIDGDTIASQLSYTNNDGKKNQLFFIIDIPAKASKQVKFKWIDKAPQYAVKTNIRFGKRETKDEPVKPATSETLSATDMPKALGFQKYQTDGPTWENDKVGFRHYLDGRNAIDVYGKKTAAISPDDVGLDSVNAVVDNYHTMEAWGRDVFPVGNSVGLAGFGILADGKIQRLGILVTDSLSNIEKTTFKILEKGPVRSSMEYIYTNWNTEENTYQAKETTTIWPGMYAFQNKVAVSGLTQKDTLAIGLSNINNLNGVEELKTEKWTALIQHDSLTYDRTWVMGTALILPSDKYISYSEAPKTGQFTQSYLAKVNVKNDESITYYGVSGWELSQEKRFKDAAFFKQYVIDLANTLYTELDISINTENQKISE</sequence>
<dbReference type="RefSeq" id="WP_128766959.1">
    <property type="nucleotide sequence ID" value="NZ_JBHUOO010000005.1"/>
</dbReference>
<comment type="caution">
    <text evidence="2">The sequence shown here is derived from an EMBL/GenBank/DDBJ whole genome shotgun (WGS) entry which is preliminary data.</text>
</comment>
<feature type="chain" id="PRO_5020332933" description="DUF4861 domain-containing protein" evidence="1">
    <location>
        <begin position="24"/>
        <end position="435"/>
    </location>
</feature>
<dbReference type="OrthoDB" id="846806at2"/>
<protein>
    <recommendedName>
        <fullName evidence="4">DUF4861 domain-containing protein</fullName>
    </recommendedName>
</protein>
<feature type="signal peptide" evidence="1">
    <location>
        <begin position="1"/>
        <end position="23"/>
    </location>
</feature>
<dbReference type="Proteomes" id="UP000289859">
    <property type="component" value="Unassembled WGS sequence"/>
</dbReference>